<sequence length="62" mass="6594">MAEQELQTHADVEPINTSGVTLSQLAARPESALVHALIELLDPERPGRGPLGGGFDNKLIGY</sequence>
<evidence type="ECO:0000313" key="2">
    <source>
        <dbReference type="Proteomes" id="UP001501231"/>
    </source>
</evidence>
<dbReference type="RefSeq" id="WP_344586162.1">
    <property type="nucleotide sequence ID" value="NZ_BAAARW010000001.1"/>
</dbReference>
<protein>
    <recommendedName>
        <fullName evidence="3">FXSXX-COOH protein</fullName>
    </recommendedName>
</protein>
<reference evidence="1 2" key="1">
    <citation type="journal article" date="2019" name="Int. J. Syst. Evol. Microbiol.">
        <title>The Global Catalogue of Microorganisms (GCM) 10K type strain sequencing project: providing services to taxonomists for standard genome sequencing and annotation.</title>
        <authorList>
            <consortium name="The Broad Institute Genomics Platform"/>
            <consortium name="The Broad Institute Genome Sequencing Center for Infectious Disease"/>
            <person name="Wu L."/>
            <person name="Ma J."/>
        </authorList>
    </citation>
    <scope>NUCLEOTIDE SEQUENCE [LARGE SCALE GENOMIC DNA]</scope>
    <source>
        <strain evidence="1 2">JCM 3325</strain>
    </source>
</reference>
<dbReference type="EMBL" id="BAAARW010000001">
    <property type="protein sequence ID" value="GAA2397620.1"/>
    <property type="molecule type" value="Genomic_DNA"/>
</dbReference>
<accession>A0ABN3I8I3</accession>
<keyword evidence="2" id="KW-1185">Reference proteome</keyword>
<comment type="caution">
    <text evidence="1">The sequence shown here is derived from an EMBL/GenBank/DDBJ whole genome shotgun (WGS) entry which is preliminary data.</text>
</comment>
<name>A0ABN3I8I3_9ACTN</name>
<evidence type="ECO:0000313" key="1">
    <source>
        <dbReference type="EMBL" id="GAA2397620.1"/>
    </source>
</evidence>
<evidence type="ECO:0008006" key="3">
    <source>
        <dbReference type="Google" id="ProtNLM"/>
    </source>
</evidence>
<organism evidence="1 2">
    <name type="scientific">Actinomadura vinacea</name>
    <dbReference type="NCBI Taxonomy" id="115336"/>
    <lineage>
        <taxon>Bacteria</taxon>
        <taxon>Bacillati</taxon>
        <taxon>Actinomycetota</taxon>
        <taxon>Actinomycetes</taxon>
        <taxon>Streptosporangiales</taxon>
        <taxon>Thermomonosporaceae</taxon>
        <taxon>Actinomadura</taxon>
    </lineage>
</organism>
<proteinExistence type="predicted"/>
<gene>
    <name evidence="1" type="ORF">GCM10010191_00350</name>
</gene>
<dbReference type="Proteomes" id="UP001501231">
    <property type="component" value="Unassembled WGS sequence"/>
</dbReference>